<name>A0A8J3J0H3_9CHLR</name>
<feature type="transmembrane region" description="Helical" evidence="1">
    <location>
        <begin position="83"/>
        <end position="104"/>
    </location>
</feature>
<dbReference type="Proteomes" id="UP000597444">
    <property type="component" value="Unassembled WGS sequence"/>
</dbReference>
<evidence type="ECO:0008006" key="4">
    <source>
        <dbReference type="Google" id="ProtNLM"/>
    </source>
</evidence>
<dbReference type="RefSeq" id="WP_220210682.1">
    <property type="nucleotide sequence ID" value="NZ_BNJK01000002.1"/>
</dbReference>
<comment type="caution">
    <text evidence="2">The sequence shown here is derived from an EMBL/GenBank/DDBJ whole genome shotgun (WGS) entry which is preliminary data.</text>
</comment>
<sequence>MMSSTTLFRLSGMILLLGALVSVIAGLMTLFLDISLSASPGTILSSLWSPFWSLTFVGTVLVVLGLPALYLRQAAGRGGMLGLIGVFLVGLGNFLGMATVAYFVSILPLLAEKAPNLINAGYETSLAAFGLGATVLGIIGPLLLGSAVVRAKVFPSWVGILLMVSAVLSPVTTFASGALVALIGLVGIVSAAIAYGWVGLILTQQPKARGVEASSPAPAALH</sequence>
<reference evidence="2" key="1">
    <citation type="submission" date="2020-10" db="EMBL/GenBank/DDBJ databases">
        <title>Taxonomic study of unclassified bacteria belonging to the class Ktedonobacteria.</title>
        <authorList>
            <person name="Yabe S."/>
            <person name="Wang C.M."/>
            <person name="Zheng Y."/>
            <person name="Sakai Y."/>
            <person name="Cavaletti L."/>
            <person name="Monciardini P."/>
            <person name="Donadio S."/>
        </authorList>
    </citation>
    <scope>NUCLEOTIDE SEQUENCE</scope>
    <source>
        <strain evidence="2">ID150040</strain>
    </source>
</reference>
<feature type="transmembrane region" description="Helical" evidence="1">
    <location>
        <begin position="124"/>
        <end position="144"/>
    </location>
</feature>
<evidence type="ECO:0000313" key="2">
    <source>
        <dbReference type="EMBL" id="GHP00093.1"/>
    </source>
</evidence>
<feature type="transmembrane region" description="Helical" evidence="1">
    <location>
        <begin position="12"/>
        <end position="31"/>
    </location>
</feature>
<organism evidence="2 3">
    <name type="scientific">Reticulibacter mediterranei</name>
    <dbReference type="NCBI Taxonomy" id="2778369"/>
    <lineage>
        <taxon>Bacteria</taxon>
        <taxon>Bacillati</taxon>
        <taxon>Chloroflexota</taxon>
        <taxon>Ktedonobacteria</taxon>
        <taxon>Ktedonobacterales</taxon>
        <taxon>Reticulibacteraceae</taxon>
        <taxon>Reticulibacter</taxon>
    </lineage>
</organism>
<keyword evidence="1" id="KW-0472">Membrane</keyword>
<feature type="transmembrane region" description="Helical" evidence="1">
    <location>
        <begin position="181"/>
        <end position="202"/>
    </location>
</feature>
<gene>
    <name evidence="2" type="ORF">KSF_101400</name>
</gene>
<keyword evidence="1" id="KW-0812">Transmembrane</keyword>
<feature type="transmembrane region" description="Helical" evidence="1">
    <location>
        <begin position="51"/>
        <end position="71"/>
    </location>
</feature>
<keyword evidence="3" id="KW-1185">Reference proteome</keyword>
<feature type="transmembrane region" description="Helical" evidence="1">
    <location>
        <begin position="156"/>
        <end position="175"/>
    </location>
</feature>
<protein>
    <recommendedName>
        <fullName evidence="4">DUF4386 family protein</fullName>
    </recommendedName>
</protein>
<evidence type="ECO:0000313" key="3">
    <source>
        <dbReference type="Proteomes" id="UP000597444"/>
    </source>
</evidence>
<evidence type="ECO:0000256" key="1">
    <source>
        <dbReference type="SAM" id="Phobius"/>
    </source>
</evidence>
<keyword evidence="1" id="KW-1133">Transmembrane helix</keyword>
<dbReference type="AlphaFoldDB" id="A0A8J3J0H3"/>
<proteinExistence type="predicted"/>
<accession>A0A8J3J0H3</accession>
<dbReference type="EMBL" id="BNJK01000002">
    <property type="protein sequence ID" value="GHP00093.1"/>
    <property type="molecule type" value="Genomic_DNA"/>
</dbReference>